<evidence type="ECO:0000256" key="1">
    <source>
        <dbReference type="ARBA" id="ARBA00004141"/>
    </source>
</evidence>
<keyword evidence="10" id="KW-1185">Reference proteome</keyword>
<dbReference type="EMBL" id="JAKRCV010000033">
    <property type="protein sequence ID" value="MCG7322382.1"/>
    <property type="molecule type" value="Genomic_DNA"/>
</dbReference>
<comment type="caution">
    <text evidence="9">The sequence shown here is derived from an EMBL/GenBank/DDBJ whole genome shotgun (WGS) entry which is preliminary data.</text>
</comment>
<evidence type="ECO:0000256" key="6">
    <source>
        <dbReference type="SAM" id="Phobius"/>
    </source>
</evidence>
<evidence type="ECO:0000256" key="5">
    <source>
        <dbReference type="ARBA" id="ARBA00023136"/>
    </source>
</evidence>
<feature type="transmembrane region" description="Helical" evidence="6">
    <location>
        <begin position="243"/>
        <end position="260"/>
    </location>
</feature>
<dbReference type="Pfam" id="PF00892">
    <property type="entry name" value="EamA"/>
    <property type="match status" value="2"/>
</dbReference>
<feature type="transmembrane region" description="Helical" evidence="6">
    <location>
        <begin position="97"/>
        <end position="116"/>
    </location>
</feature>
<evidence type="ECO:0000313" key="9">
    <source>
        <dbReference type="EMBL" id="MCG7322382.1"/>
    </source>
</evidence>
<feature type="transmembrane region" description="Helical" evidence="6">
    <location>
        <begin position="266"/>
        <end position="286"/>
    </location>
</feature>
<keyword evidence="7" id="KW-0732">Signal</keyword>
<evidence type="ECO:0000256" key="3">
    <source>
        <dbReference type="ARBA" id="ARBA00022692"/>
    </source>
</evidence>
<keyword evidence="4 6" id="KW-1133">Transmembrane helix</keyword>
<evidence type="ECO:0000313" key="10">
    <source>
        <dbReference type="Proteomes" id="UP001521931"/>
    </source>
</evidence>
<dbReference type="PANTHER" id="PTHR32322:SF2">
    <property type="entry name" value="EAMA DOMAIN-CONTAINING PROTEIN"/>
    <property type="match status" value="1"/>
</dbReference>
<dbReference type="InterPro" id="IPR000620">
    <property type="entry name" value="EamA_dom"/>
</dbReference>
<dbReference type="SUPFAM" id="SSF103481">
    <property type="entry name" value="Multidrug resistance efflux transporter EmrE"/>
    <property type="match status" value="2"/>
</dbReference>
<feature type="transmembrane region" description="Helical" evidence="6">
    <location>
        <begin position="123"/>
        <end position="143"/>
    </location>
</feature>
<feature type="domain" description="EamA" evidence="8">
    <location>
        <begin position="182"/>
        <end position="281"/>
    </location>
</feature>
<comment type="subcellular location">
    <subcellularLocation>
        <location evidence="1">Membrane</location>
        <topology evidence="1">Multi-pass membrane protein</topology>
    </subcellularLocation>
</comment>
<feature type="transmembrane region" description="Helical" evidence="6">
    <location>
        <begin position="34"/>
        <end position="51"/>
    </location>
</feature>
<evidence type="ECO:0000256" key="4">
    <source>
        <dbReference type="ARBA" id="ARBA00022989"/>
    </source>
</evidence>
<feature type="transmembrane region" description="Helical" evidence="6">
    <location>
        <begin position="72"/>
        <end position="91"/>
    </location>
</feature>
<accession>A0ABS9Q3D0</accession>
<feature type="transmembrane region" description="Helical" evidence="6">
    <location>
        <begin position="149"/>
        <end position="167"/>
    </location>
</feature>
<dbReference type="Proteomes" id="UP001521931">
    <property type="component" value="Unassembled WGS sequence"/>
</dbReference>
<proteinExistence type="inferred from homology"/>
<feature type="domain" description="EamA" evidence="8">
    <location>
        <begin position="4"/>
        <end position="139"/>
    </location>
</feature>
<dbReference type="InterPro" id="IPR050638">
    <property type="entry name" value="AA-Vitamin_Transporters"/>
</dbReference>
<reference evidence="9 10" key="1">
    <citation type="submission" date="2022-02" db="EMBL/GenBank/DDBJ databases">
        <title>Uncovering new skin microbiome diversity through culturing and metagenomics.</title>
        <authorList>
            <person name="Conlan S."/>
            <person name="Deming C."/>
            <person name="Nisc Comparative Sequencing Program N."/>
            <person name="Segre J.A."/>
        </authorList>
    </citation>
    <scope>NUCLEOTIDE SEQUENCE [LARGE SCALE GENOMIC DNA]</scope>
    <source>
        <strain evidence="9 10">ACRQZ</strain>
    </source>
</reference>
<evidence type="ECO:0000256" key="2">
    <source>
        <dbReference type="ARBA" id="ARBA00007362"/>
    </source>
</evidence>
<evidence type="ECO:0000259" key="8">
    <source>
        <dbReference type="Pfam" id="PF00892"/>
    </source>
</evidence>
<protein>
    <submittedName>
        <fullName evidence="9">DMT family transporter</fullName>
    </submittedName>
</protein>
<feature type="transmembrane region" description="Helical" evidence="6">
    <location>
        <begin position="176"/>
        <end position="198"/>
    </location>
</feature>
<keyword evidence="5 6" id="KW-0472">Membrane</keyword>
<feature type="transmembrane region" description="Helical" evidence="6">
    <location>
        <begin position="210"/>
        <end position="231"/>
    </location>
</feature>
<sequence>MTKVLLGAAFVVCWSSGFVGAALAAGSAAPAPLLAWRYLITALLLVAVVAPTRTRLTRARLTRTELWQQATLGLLAHVVFLGGVFGAAAAGVDAGTTALVCALQPMLVAVAGQLAWGDRLGAGGWAALTLGLAAVALTTGGAALAGGGAALLLPVASVLGLSGSALLERRWRPRTGILPSLTAQVVLAAGAFTAYALATTGLRVEVDGRLLVALAWLVVLSGLGGYASYVACLRQLGAAATSTLLYLTPPVTAVWAWLMLGEVLSAQQVGGLALSLLAVGLAVPGWRVGSRAGARAAARPGPAPADPRGPSA</sequence>
<gene>
    <name evidence="9" type="ORF">MHL29_10880</name>
</gene>
<dbReference type="RefSeq" id="WP_239264613.1">
    <property type="nucleotide sequence ID" value="NZ_JAKRCV010000033.1"/>
</dbReference>
<comment type="similarity">
    <text evidence="2">Belongs to the EamA transporter family.</text>
</comment>
<dbReference type="PANTHER" id="PTHR32322">
    <property type="entry name" value="INNER MEMBRANE TRANSPORTER"/>
    <property type="match status" value="1"/>
</dbReference>
<dbReference type="InterPro" id="IPR037185">
    <property type="entry name" value="EmrE-like"/>
</dbReference>
<organism evidence="9 10">
    <name type="scientific">Arsenicicoccus bolidensis</name>
    <dbReference type="NCBI Taxonomy" id="229480"/>
    <lineage>
        <taxon>Bacteria</taxon>
        <taxon>Bacillati</taxon>
        <taxon>Actinomycetota</taxon>
        <taxon>Actinomycetes</taxon>
        <taxon>Micrococcales</taxon>
        <taxon>Intrasporangiaceae</taxon>
        <taxon>Arsenicicoccus</taxon>
    </lineage>
</organism>
<feature type="signal peptide" evidence="7">
    <location>
        <begin position="1"/>
        <end position="24"/>
    </location>
</feature>
<keyword evidence="3 6" id="KW-0812">Transmembrane</keyword>
<name>A0ABS9Q3D0_9MICO</name>
<feature type="chain" id="PRO_5046190862" evidence="7">
    <location>
        <begin position="25"/>
        <end position="312"/>
    </location>
</feature>
<evidence type="ECO:0000256" key="7">
    <source>
        <dbReference type="SAM" id="SignalP"/>
    </source>
</evidence>